<sequence length="160" mass="17481">MSRFKTTIPATVALMALATAGASAESVDYANARYGTSATFPAELFPDPLPEPTSGDGFGWSAPNGAQIFIYARQNEGAETPHSVISARSDMDDVTYEASGKRWAVVSGYRDDRIFYERYIFRGDLVHSVAILYPEDVRETYDPIVGDVTNSLRGPNSELD</sequence>
<organism evidence="2 3">
    <name type="scientific">Fulvimarina endophytica</name>
    <dbReference type="NCBI Taxonomy" id="2293836"/>
    <lineage>
        <taxon>Bacteria</taxon>
        <taxon>Pseudomonadati</taxon>
        <taxon>Pseudomonadota</taxon>
        <taxon>Alphaproteobacteria</taxon>
        <taxon>Hyphomicrobiales</taxon>
        <taxon>Aurantimonadaceae</taxon>
        <taxon>Fulvimarina</taxon>
    </lineage>
</organism>
<name>A0A371X142_9HYPH</name>
<dbReference type="AlphaFoldDB" id="A0A371X142"/>
<dbReference type="RefSeq" id="WP_116683753.1">
    <property type="nucleotide sequence ID" value="NZ_QURL01000005.1"/>
</dbReference>
<feature type="chain" id="PRO_5017075907" evidence="1">
    <location>
        <begin position="25"/>
        <end position="160"/>
    </location>
</feature>
<comment type="caution">
    <text evidence="2">The sequence shown here is derived from an EMBL/GenBank/DDBJ whole genome shotgun (WGS) entry which is preliminary data.</text>
</comment>
<reference evidence="2 3" key="1">
    <citation type="submission" date="2018-08" db="EMBL/GenBank/DDBJ databases">
        <title>Fulvimarina sp. 85, whole genome shotgun sequence.</title>
        <authorList>
            <person name="Tuo L."/>
        </authorList>
    </citation>
    <scope>NUCLEOTIDE SEQUENCE [LARGE SCALE GENOMIC DNA]</scope>
    <source>
        <strain evidence="2 3">85</strain>
    </source>
</reference>
<keyword evidence="3" id="KW-1185">Reference proteome</keyword>
<evidence type="ECO:0000256" key="1">
    <source>
        <dbReference type="SAM" id="SignalP"/>
    </source>
</evidence>
<evidence type="ECO:0000313" key="3">
    <source>
        <dbReference type="Proteomes" id="UP000264310"/>
    </source>
</evidence>
<dbReference type="EMBL" id="QURL01000005">
    <property type="protein sequence ID" value="RFC62936.1"/>
    <property type="molecule type" value="Genomic_DNA"/>
</dbReference>
<feature type="signal peptide" evidence="1">
    <location>
        <begin position="1"/>
        <end position="24"/>
    </location>
</feature>
<dbReference type="Proteomes" id="UP000264310">
    <property type="component" value="Unassembled WGS sequence"/>
</dbReference>
<accession>A0A371X142</accession>
<gene>
    <name evidence="2" type="ORF">DYI37_13365</name>
</gene>
<dbReference type="OrthoDB" id="996425at2"/>
<protein>
    <submittedName>
        <fullName evidence="2">Uncharacterized protein</fullName>
    </submittedName>
</protein>
<evidence type="ECO:0000313" key="2">
    <source>
        <dbReference type="EMBL" id="RFC62936.1"/>
    </source>
</evidence>
<keyword evidence="1" id="KW-0732">Signal</keyword>
<proteinExistence type="predicted"/>